<dbReference type="InterPro" id="IPR013123">
    <property type="entry name" value="SpoU_subst-bd"/>
</dbReference>
<dbReference type="GO" id="GO:0008173">
    <property type="term" value="F:RNA methyltransferase activity"/>
    <property type="evidence" value="ECO:0007669"/>
    <property type="project" value="InterPro"/>
</dbReference>
<comment type="caution">
    <text evidence="5">The sequence shown here is derived from an EMBL/GenBank/DDBJ whole genome shotgun (WGS) entry which is preliminary data.</text>
</comment>
<evidence type="ECO:0000313" key="5">
    <source>
        <dbReference type="EMBL" id="KPL87924.1"/>
    </source>
</evidence>
<dbReference type="Pfam" id="PF22435">
    <property type="entry name" value="MRM3-like_sub_bind"/>
    <property type="match status" value="1"/>
</dbReference>
<dbReference type="GO" id="GO:0006396">
    <property type="term" value="P:RNA processing"/>
    <property type="evidence" value="ECO:0007669"/>
    <property type="project" value="InterPro"/>
</dbReference>
<name>A0A0P6YEI2_9CHLR</name>
<protein>
    <recommendedName>
        <fullName evidence="4">RNA 2-O ribose methyltransferase substrate binding domain-containing protein</fullName>
    </recommendedName>
</protein>
<dbReference type="InterPro" id="IPR029028">
    <property type="entry name" value="Alpha/beta_knot_MTases"/>
</dbReference>
<dbReference type="InterPro" id="IPR001537">
    <property type="entry name" value="SpoU_MeTrfase"/>
</dbReference>
<dbReference type="Proteomes" id="UP000050502">
    <property type="component" value="Unassembled WGS sequence"/>
</dbReference>
<dbReference type="SMART" id="SM00967">
    <property type="entry name" value="SpoU_sub_bind"/>
    <property type="match status" value="1"/>
</dbReference>
<reference evidence="5 6" key="1">
    <citation type="submission" date="2015-07" db="EMBL/GenBank/DDBJ databases">
        <title>Whole genome sequence of Ardenticatena maritima DSM 23922.</title>
        <authorList>
            <person name="Hemp J."/>
            <person name="Ward L.M."/>
            <person name="Pace L.A."/>
            <person name="Fischer W.W."/>
        </authorList>
    </citation>
    <scope>NUCLEOTIDE SEQUENCE [LARGE SCALE GENOMIC DNA]</scope>
    <source>
        <strain evidence="5 6">110S</strain>
    </source>
</reference>
<comment type="similarity">
    <text evidence="1">Belongs to the class IV-like SAM-binding methyltransferase superfamily. RNA methyltransferase TrmH family.</text>
</comment>
<sequence>MTMITSLANPRVKAARALHRRRMREREGKILLEGARLVHDAFQAGVAFEALFYTSDQAAHIPEALRSCAWLVSEEVMQALSDTVTPQGIVAVAERPQLAWPTSATLLLIADNVRDPGNLGTLLRAAAGAGVEGVLLPKGTVDVWSPKVLRAGMGAHFRLPVRAGLTWEEIAQAVNGLTVYVADARGAVRYFDVDWTAPTVLIVGGETEGIGEAARALAHTAVAIPLAREVESLNAAMAGTVILFEARRQRLMRST</sequence>
<dbReference type="PANTHER" id="PTHR43191">
    <property type="entry name" value="RRNA METHYLTRANSFERASE 3"/>
    <property type="match status" value="1"/>
</dbReference>
<dbReference type="SUPFAM" id="SSF75217">
    <property type="entry name" value="alpha/beta knot"/>
    <property type="match status" value="1"/>
</dbReference>
<dbReference type="GO" id="GO:0003723">
    <property type="term" value="F:RNA binding"/>
    <property type="evidence" value="ECO:0007669"/>
    <property type="project" value="InterPro"/>
</dbReference>
<keyword evidence="2" id="KW-0489">Methyltransferase</keyword>
<gene>
    <name evidence="5" type="ORF">SE16_10365</name>
</gene>
<dbReference type="GO" id="GO:0005737">
    <property type="term" value="C:cytoplasm"/>
    <property type="evidence" value="ECO:0007669"/>
    <property type="project" value="UniProtKB-ARBA"/>
</dbReference>
<accession>A0A0P6YEI2</accession>
<dbReference type="InterPro" id="IPR051259">
    <property type="entry name" value="rRNA_Methyltransferase"/>
</dbReference>
<dbReference type="InterPro" id="IPR029026">
    <property type="entry name" value="tRNA_m1G_MTases_N"/>
</dbReference>
<dbReference type="Pfam" id="PF00588">
    <property type="entry name" value="SpoU_methylase"/>
    <property type="match status" value="1"/>
</dbReference>
<evidence type="ECO:0000256" key="3">
    <source>
        <dbReference type="ARBA" id="ARBA00022679"/>
    </source>
</evidence>
<dbReference type="Gene3D" id="3.40.1280.10">
    <property type="match status" value="1"/>
</dbReference>
<dbReference type="InterPro" id="IPR053888">
    <property type="entry name" value="MRM3-like_sub_bind"/>
</dbReference>
<dbReference type="InterPro" id="IPR029064">
    <property type="entry name" value="Ribosomal_eL30-like_sf"/>
</dbReference>
<dbReference type="GO" id="GO:0032259">
    <property type="term" value="P:methylation"/>
    <property type="evidence" value="ECO:0007669"/>
    <property type="project" value="UniProtKB-KW"/>
</dbReference>
<evidence type="ECO:0000313" key="6">
    <source>
        <dbReference type="Proteomes" id="UP000050502"/>
    </source>
</evidence>
<dbReference type="SUPFAM" id="SSF55315">
    <property type="entry name" value="L30e-like"/>
    <property type="match status" value="1"/>
</dbReference>
<dbReference type="AlphaFoldDB" id="A0A0P6YEI2"/>
<dbReference type="PANTHER" id="PTHR43191:SF2">
    <property type="entry name" value="RRNA METHYLTRANSFERASE 3, MITOCHONDRIAL"/>
    <property type="match status" value="1"/>
</dbReference>
<evidence type="ECO:0000256" key="1">
    <source>
        <dbReference type="ARBA" id="ARBA00007228"/>
    </source>
</evidence>
<keyword evidence="3" id="KW-0808">Transferase</keyword>
<evidence type="ECO:0000256" key="2">
    <source>
        <dbReference type="ARBA" id="ARBA00022603"/>
    </source>
</evidence>
<evidence type="ECO:0000259" key="4">
    <source>
        <dbReference type="SMART" id="SM00967"/>
    </source>
</evidence>
<organism evidence="5 6">
    <name type="scientific">Ardenticatena maritima</name>
    <dbReference type="NCBI Taxonomy" id="872965"/>
    <lineage>
        <taxon>Bacteria</taxon>
        <taxon>Bacillati</taxon>
        <taxon>Chloroflexota</taxon>
        <taxon>Ardenticatenia</taxon>
        <taxon>Ardenticatenales</taxon>
        <taxon>Ardenticatenaceae</taxon>
        <taxon>Ardenticatena</taxon>
    </lineage>
</organism>
<proteinExistence type="inferred from homology"/>
<dbReference type="Gene3D" id="3.30.1330.30">
    <property type="match status" value="1"/>
</dbReference>
<dbReference type="EMBL" id="LGKN01000005">
    <property type="protein sequence ID" value="KPL87924.1"/>
    <property type="molecule type" value="Genomic_DNA"/>
</dbReference>
<feature type="domain" description="RNA 2-O ribose methyltransferase substrate binding" evidence="4">
    <location>
        <begin position="31"/>
        <end position="99"/>
    </location>
</feature>